<feature type="active site" description="Proton acceptor" evidence="1">
    <location>
        <position position="60"/>
    </location>
</feature>
<evidence type="ECO:0000313" key="6">
    <source>
        <dbReference type="EMBL" id="KKR95053.1"/>
    </source>
</evidence>
<dbReference type="Gene3D" id="1.10.3830.10">
    <property type="entry name" value="Diacylglycerol kinase (DAGK) domain"/>
    <property type="match status" value="1"/>
</dbReference>
<dbReference type="Pfam" id="PF01219">
    <property type="entry name" value="DAGK_prokar"/>
    <property type="match status" value="1"/>
</dbReference>
<feature type="binding site" evidence="3">
    <location>
        <position position="67"/>
    </location>
    <ligand>
        <name>ATP</name>
        <dbReference type="ChEBI" id="CHEBI:30616"/>
    </ligand>
</feature>
<keyword evidence="5" id="KW-0812">Transmembrane</keyword>
<dbReference type="PANTHER" id="PTHR34299">
    <property type="entry name" value="DIACYLGLYCEROL KINASE"/>
    <property type="match status" value="1"/>
</dbReference>
<evidence type="ECO:0000256" key="5">
    <source>
        <dbReference type="SAM" id="Phobius"/>
    </source>
</evidence>
<dbReference type="GO" id="GO:0046872">
    <property type="term" value="F:metal ion binding"/>
    <property type="evidence" value="ECO:0007669"/>
    <property type="project" value="UniProtKB-KW"/>
</dbReference>
<feature type="transmembrane region" description="Helical" evidence="5">
    <location>
        <begin position="21"/>
        <end position="40"/>
    </location>
</feature>
<keyword evidence="3" id="KW-0547">Nucleotide-binding</keyword>
<sequence length="116" mass="12852">MLKSFTHAIEGIATAFRQHPNFRIHTVTAIVVIMTSFALQITRIEFLIVIFTINLMFIVEMVNTSVEEITNLVTIKWAKQAKNAKDVAAGMALLTAISSVIVGIVIFGPYLIELMS</sequence>
<dbReference type="GO" id="GO:0008654">
    <property type="term" value="P:phospholipid biosynthetic process"/>
    <property type="evidence" value="ECO:0007669"/>
    <property type="project" value="InterPro"/>
</dbReference>
<organism evidence="6 7">
    <name type="scientific">Candidatus Roizmanbacteria bacterium GW2011_GWA1_41_13</name>
    <dbReference type="NCBI Taxonomy" id="1618474"/>
    <lineage>
        <taxon>Bacteria</taxon>
        <taxon>Candidatus Roizmaniibacteriota</taxon>
    </lineage>
</organism>
<accession>A0A0G0V275</accession>
<feature type="binding site" evidence="3">
    <location>
        <begin position="85"/>
        <end position="86"/>
    </location>
    <ligand>
        <name>ATP</name>
        <dbReference type="ChEBI" id="CHEBI:30616"/>
    </ligand>
</feature>
<keyword evidence="6" id="KW-0808">Transferase</keyword>
<keyword evidence="4" id="KW-0460">Magnesium</keyword>
<feature type="binding site" evidence="2">
    <location>
        <position position="60"/>
    </location>
    <ligand>
        <name>substrate</name>
    </ligand>
</feature>
<reference evidence="6 7" key="1">
    <citation type="journal article" date="2015" name="Nature">
        <title>rRNA introns, odd ribosomes, and small enigmatic genomes across a large radiation of phyla.</title>
        <authorList>
            <person name="Brown C.T."/>
            <person name="Hug L.A."/>
            <person name="Thomas B.C."/>
            <person name="Sharon I."/>
            <person name="Castelle C.J."/>
            <person name="Singh A."/>
            <person name="Wilkins M.J."/>
            <person name="Williams K.H."/>
            <person name="Banfield J.F."/>
        </authorList>
    </citation>
    <scope>NUCLEOTIDE SEQUENCE [LARGE SCALE GENOMIC DNA]</scope>
</reference>
<protein>
    <submittedName>
        <fullName evidence="6">Diacylglycerol kinase</fullName>
    </submittedName>
</protein>
<dbReference type="GO" id="GO:0005524">
    <property type="term" value="F:ATP binding"/>
    <property type="evidence" value="ECO:0007669"/>
    <property type="project" value="UniProtKB-KW"/>
</dbReference>
<proteinExistence type="predicted"/>
<dbReference type="PANTHER" id="PTHR34299:SF1">
    <property type="entry name" value="DIACYLGLYCEROL KINASE"/>
    <property type="match status" value="1"/>
</dbReference>
<dbReference type="GO" id="GO:0016301">
    <property type="term" value="F:kinase activity"/>
    <property type="evidence" value="ECO:0007669"/>
    <property type="project" value="UniProtKB-KW"/>
</dbReference>
<evidence type="ECO:0000256" key="1">
    <source>
        <dbReference type="PIRSR" id="PIRSR600829-1"/>
    </source>
</evidence>
<dbReference type="Proteomes" id="UP000034961">
    <property type="component" value="Unassembled WGS sequence"/>
</dbReference>
<evidence type="ECO:0000256" key="2">
    <source>
        <dbReference type="PIRSR" id="PIRSR600829-2"/>
    </source>
</evidence>
<dbReference type="GO" id="GO:0016020">
    <property type="term" value="C:membrane"/>
    <property type="evidence" value="ECO:0007669"/>
    <property type="project" value="InterPro"/>
</dbReference>
<keyword evidence="5" id="KW-1133">Transmembrane helix</keyword>
<feature type="binding site" evidence="4">
    <location>
        <position position="67"/>
    </location>
    <ligand>
        <name>a divalent metal cation</name>
        <dbReference type="ChEBI" id="CHEBI:60240"/>
    </ligand>
</feature>
<comment type="cofactor">
    <cofactor evidence="4">
        <name>Mg(2+)</name>
        <dbReference type="ChEBI" id="CHEBI:18420"/>
    </cofactor>
    <text evidence="4">Mn(2+), Zn(2+), Cd(2+) and Co(2+) support activity to lesser extents.</text>
</comment>
<feature type="transmembrane region" description="Helical" evidence="5">
    <location>
        <begin position="46"/>
        <end position="66"/>
    </location>
</feature>
<dbReference type="EMBL" id="LCAN01000001">
    <property type="protein sequence ID" value="KKR95053.1"/>
    <property type="molecule type" value="Genomic_DNA"/>
</dbReference>
<comment type="caution">
    <text evidence="6">The sequence shown here is derived from an EMBL/GenBank/DDBJ whole genome shotgun (WGS) entry which is preliminary data.</text>
</comment>
<dbReference type="InterPro" id="IPR033717">
    <property type="entry name" value="UDPK"/>
</dbReference>
<name>A0A0G0V275_9BACT</name>
<evidence type="ECO:0000256" key="3">
    <source>
        <dbReference type="PIRSR" id="PIRSR600829-3"/>
    </source>
</evidence>
<feature type="transmembrane region" description="Helical" evidence="5">
    <location>
        <begin position="87"/>
        <end position="112"/>
    </location>
</feature>
<gene>
    <name evidence="6" type="ORF">UU41_C0001G0043</name>
</gene>
<evidence type="ECO:0000256" key="4">
    <source>
        <dbReference type="PIRSR" id="PIRSR600829-4"/>
    </source>
</evidence>
<dbReference type="AlphaFoldDB" id="A0A0G0V275"/>
<dbReference type="CDD" id="cd14265">
    <property type="entry name" value="UDPK_IM_like"/>
    <property type="match status" value="1"/>
</dbReference>
<keyword evidence="3" id="KW-0067">ATP-binding</keyword>
<keyword evidence="6" id="KW-0418">Kinase</keyword>
<keyword evidence="4" id="KW-0479">Metal-binding</keyword>
<dbReference type="InterPro" id="IPR000829">
    <property type="entry name" value="DAGK"/>
</dbReference>
<keyword evidence="5" id="KW-0472">Membrane</keyword>
<evidence type="ECO:0000313" key="7">
    <source>
        <dbReference type="Proteomes" id="UP000034961"/>
    </source>
</evidence>